<dbReference type="Pfam" id="PF10694">
    <property type="entry name" value="DUF2500"/>
    <property type="match status" value="1"/>
</dbReference>
<evidence type="ECO:0000256" key="1">
    <source>
        <dbReference type="SAM" id="Phobius"/>
    </source>
</evidence>
<reference evidence="3" key="1">
    <citation type="journal article" date="2019" name="Int. J. Syst. Evol. Microbiol.">
        <title>The Global Catalogue of Microorganisms (GCM) 10K type strain sequencing project: providing services to taxonomists for standard genome sequencing and annotation.</title>
        <authorList>
            <consortium name="The Broad Institute Genomics Platform"/>
            <consortium name="The Broad Institute Genome Sequencing Center for Infectious Disease"/>
            <person name="Wu L."/>
            <person name="Ma J."/>
        </authorList>
    </citation>
    <scope>NUCLEOTIDE SEQUENCE [LARGE SCALE GENOMIC DNA]</scope>
    <source>
        <strain evidence="3">CCUG 53270</strain>
    </source>
</reference>
<evidence type="ECO:0000313" key="2">
    <source>
        <dbReference type="EMBL" id="MFD1223555.1"/>
    </source>
</evidence>
<dbReference type="EMBL" id="JBHTLU010000035">
    <property type="protein sequence ID" value="MFD1223555.1"/>
    <property type="molecule type" value="Genomic_DNA"/>
</dbReference>
<evidence type="ECO:0000313" key="3">
    <source>
        <dbReference type="Proteomes" id="UP001597180"/>
    </source>
</evidence>
<keyword evidence="1" id="KW-0812">Transmembrane</keyword>
<comment type="caution">
    <text evidence="2">The sequence shown here is derived from an EMBL/GenBank/DDBJ whole genome shotgun (WGS) entry which is preliminary data.</text>
</comment>
<organism evidence="2 3">
    <name type="scientific">Paenibacillus vulneris</name>
    <dbReference type="NCBI Taxonomy" id="1133364"/>
    <lineage>
        <taxon>Bacteria</taxon>
        <taxon>Bacillati</taxon>
        <taxon>Bacillota</taxon>
        <taxon>Bacilli</taxon>
        <taxon>Bacillales</taxon>
        <taxon>Paenibacillaceae</taxon>
        <taxon>Paenibacillus</taxon>
    </lineage>
</organism>
<dbReference type="Proteomes" id="UP001597180">
    <property type="component" value="Unassembled WGS sequence"/>
</dbReference>
<sequence>MPIGFSGSPPIFDAMFVIVPLLIIGTLVFIIVKGLTTWASNNAAEVVHVPARVVSKRLEVSGGSGDTSSTTSYFVTFEFEDGRRIELRVRGSIHGLLVEGDYGKLNYQGTRFNDFQRDIG</sequence>
<keyword evidence="1" id="KW-1133">Transmembrane helix</keyword>
<keyword evidence="3" id="KW-1185">Reference proteome</keyword>
<protein>
    <submittedName>
        <fullName evidence="2">DUF2500 domain-containing protein</fullName>
    </submittedName>
</protein>
<feature type="transmembrane region" description="Helical" evidence="1">
    <location>
        <begin position="12"/>
        <end position="32"/>
    </location>
</feature>
<dbReference type="Gene3D" id="2.40.50.660">
    <property type="match status" value="1"/>
</dbReference>
<accession>A0ABW3UVD2</accession>
<dbReference type="InterPro" id="IPR019635">
    <property type="entry name" value="DUF2500"/>
</dbReference>
<gene>
    <name evidence="2" type="ORF">ACFQ4B_25880</name>
</gene>
<keyword evidence="1" id="KW-0472">Membrane</keyword>
<name>A0ABW3UVD2_9BACL</name>
<proteinExistence type="predicted"/>
<dbReference type="RefSeq" id="WP_079912873.1">
    <property type="nucleotide sequence ID" value="NZ_BAABJG010000024.1"/>
</dbReference>